<evidence type="ECO:0000259" key="1">
    <source>
        <dbReference type="Pfam" id="PF13590"/>
    </source>
</evidence>
<dbReference type="InterPro" id="IPR025411">
    <property type="entry name" value="DUF4136"/>
</dbReference>
<keyword evidence="3" id="KW-1185">Reference proteome</keyword>
<dbReference type="Pfam" id="PF13590">
    <property type="entry name" value="DUF4136"/>
    <property type="match status" value="1"/>
</dbReference>
<evidence type="ECO:0000313" key="2">
    <source>
        <dbReference type="EMBL" id="GAO43965.1"/>
    </source>
</evidence>
<reference evidence="2 3" key="1">
    <citation type="submission" date="2015-04" db="EMBL/GenBank/DDBJ databases">
        <title>Whole genome shotgun sequence of Flavihumibacter petaseus NBRC 106054.</title>
        <authorList>
            <person name="Miyazawa S."/>
            <person name="Hosoyama A."/>
            <person name="Hashimoto M."/>
            <person name="Noguchi M."/>
            <person name="Tsuchikane K."/>
            <person name="Ohji S."/>
            <person name="Yamazoe A."/>
            <person name="Ichikawa N."/>
            <person name="Kimura A."/>
            <person name="Fujita N."/>
        </authorList>
    </citation>
    <scope>NUCLEOTIDE SEQUENCE [LARGE SCALE GENOMIC DNA]</scope>
    <source>
        <strain evidence="2 3">NBRC 106054</strain>
    </source>
</reference>
<feature type="domain" description="DUF4136" evidence="1">
    <location>
        <begin position="32"/>
        <end position="206"/>
    </location>
</feature>
<dbReference type="Proteomes" id="UP000033121">
    <property type="component" value="Unassembled WGS sequence"/>
</dbReference>
<dbReference type="OrthoDB" id="959498at2"/>
<dbReference type="STRING" id="1220578.FPE01S_03_00040"/>
<accession>A0A0E9N3N1</accession>
<dbReference type="AlphaFoldDB" id="A0A0E9N3N1"/>
<protein>
    <recommendedName>
        <fullName evidence="1">DUF4136 domain-containing protein</fullName>
    </recommendedName>
</protein>
<proteinExistence type="predicted"/>
<dbReference type="RefSeq" id="WP_046369958.1">
    <property type="nucleotide sequence ID" value="NZ_BBWV01000003.1"/>
</dbReference>
<name>A0A0E9N3N1_9BACT</name>
<evidence type="ECO:0000313" key="3">
    <source>
        <dbReference type="Proteomes" id="UP000033121"/>
    </source>
</evidence>
<comment type="caution">
    <text evidence="2">The sequence shown here is derived from an EMBL/GenBank/DDBJ whole genome shotgun (WGS) entry which is preliminary data.</text>
</comment>
<gene>
    <name evidence="2" type="ORF">FPE01S_03_00040</name>
</gene>
<dbReference type="EMBL" id="BBWV01000003">
    <property type="protein sequence ID" value="GAO43965.1"/>
    <property type="molecule type" value="Genomic_DNA"/>
</dbReference>
<sequence length="210" mass="23911">MKRTIYLILVILAFTQCRKYPNMDDLSGQFVVYTNYDAAADFKSYQTFVLPDYVGLISNTSQDSILDPQYGDQILASIKSHMEARGYTAVGRDDNPDIGIGAMALKDVDIYTSGWYPGYWWGYPGWGGCWWYYCGWYPYYPPYYGVYVYETGSLIIEMIDLKNPVEEDHRLKVLWTNWNGGALGSTGTNLDNALNSIDQAFTQSPYISAQ</sequence>
<organism evidence="2 3">
    <name type="scientific">Flavihumibacter petaseus NBRC 106054</name>
    <dbReference type="NCBI Taxonomy" id="1220578"/>
    <lineage>
        <taxon>Bacteria</taxon>
        <taxon>Pseudomonadati</taxon>
        <taxon>Bacteroidota</taxon>
        <taxon>Chitinophagia</taxon>
        <taxon>Chitinophagales</taxon>
        <taxon>Chitinophagaceae</taxon>
        <taxon>Flavihumibacter</taxon>
    </lineage>
</organism>
<dbReference type="Gene3D" id="3.30.160.670">
    <property type="match status" value="1"/>
</dbReference>